<dbReference type="Gene3D" id="3.40.50.150">
    <property type="entry name" value="Vaccinia Virus protein VP39"/>
    <property type="match status" value="1"/>
</dbReference>
<evidence type="ECO:0000313" key="5">
    <source>
        <dbReference type="Proteomes" id="UP000315235"/>
    </source>
</evidence>
<dbReference type="Pfam" id="PF13411">
    <property type="entry name" value="MerR_1"/>
    <property type="match status" value="1"/>
</dbReference>
<dbReference type="GO" id="GO:0003677">
    <property type="term" value="F:DNA binding"/>
    <property type="evidence" value="ECO:0007669"/>
    <property type="project" value="UniProtKB-KW"/>
</dbReference>
<dbReference type="Gene3D" id="1.10.1660.10">
    <property type="match status" value="1"/>
</dbReference>
<name>A0A553GVF7_9PSED</name>
<dbReference type="InterPro" id="IPR047057">
    <property type="entry name" value="MerR_fam"/>
</dbReference>
<evidence type="ECO:0000256" key="2">
    <source>
        <dbReference type="SAM" id="Coils"/>
    </source>
</evidence>
<dbReference type="SMART" id="SM00422">
    <property type="entry name" value="HTH_MERR"/>
    <property type="match status" value="1"/>
</dbReference>
<keyword evidence="5" id="KW-1185">Reference proteome</keyword>
<dbReference type="PANTHER" id="PTHR30204">
    <property type="entry name" value="REDOX-CYCLING DRUG-SENSING TRANSCRIPTIONAL ACTIVATOR SOXR"/>
    <property type="match status" value="1"/>
</dbReference>
<dbReference type="SUPFAM" id="SSF46955">
    <property type="entry name" value="Putative DNA-binding domain"/>
    <property type="match status" value="1"/>
</dbReference>
<dbReference type="Pfam" id="PF13649">
    <property type="entry name" value="Methyltransf_25"/>
    <property type="match status" value="1"/>
</dbReference>
<dbReference type="OrthoDB" id="9808480at2"/>
<accession>A0A553GVF7</accession>
<feature type="coiled-coil region" evidence="2">
    <location>
        <begin position="73"/>
        <end position="100"/>
    </location>
</feature>
<organism evidence="4 5">
    <name type="scientific">Pseudomonas mangiferae</name>
    <dbReference type="NCBI Taxonomy" id="2593654"/>
    <lineage>
        <taxon>Bacteria</taxon>
        <taxon>Pseudomonadati</taxon>
        <taxon>Pseudomonadota</taxon>
        <taxon>Gammaproteobacteria</taxon>
        <taxon>Pseudomonadales</taxon>
        <taxon>Pseudomonadaceae</taxon>
        <taxon>Pseudomonas</taxon>
    </lineage>
</organism>
<evidence type="ECO:0000313" key="4">
    <source>
        <dbReference type="EMBL" id="TRX73484.1"/>
    </source>
</evidence>
<dbReference type="RefSeq" id="WP_143489596.1">
    <property type="nucleotide sequence ID" value="NZ_VJOY01000014.1"/>
</dbReference>
<evidence type="ECO:0000256" key="1">
    <source>
        <dbReference type="ARBA" id="ARBA00023125"/>
    </source>
</evidence>
<dbReference type="PROSITE" id="PS50937">
    <property type="entry name" value="HTH_MERR_2"/>
    <property type="match status" value="1"/>
</dbReference>
<dbReference type="PRINTS" id="PR00040">
    <property type="entry name" value="HTHMERR"/>
</dbReference>
<dbReference type="EMBL" id="VJOY01000014">
    <property type="protein sequence ID" value="TRX73484.1"/>
    <property type="molecule type" value="Genomic_DNA"/>
</dbReference>
<protein>
    <submittedName>
        <fullName evidence="4">MerR family transcriptional regulator</fullName>
    </submittedName>
</protein>
<sequence length="391" mass="45182">MYRISELAAKVGLSRSTLLYYEKQGLIESRRQPNGYRMYSDHDLQQLKVLQQLQAGGLSLKECLACLKTRIDRSLLLERLRTLEREIAEKQQSRDLLAAMLGMAPMREWHQTLETQAPGAHLAWLLKQGFSEKQALRLRWLSKDMNEHNRYMAEFERIVHGLDRLGPGSADDTVQALHLLPTVPRTVLDIGCGRGASALLLAEHIQGCVTALDNDEYSLACLRKKLRDNPRYQQIRLICASMTELPFAERQFDALWAEGSAYIMGFEKALERWKPFIRQQGFLVVSDLVWFSGEPSQAALEFWRENYPDMQTTSARSAAIEQRGYRLLHSFPLSRQAWTHYLAPLEQRIEELSPKEFSSNALVDLQKELYIHRHHLGEYGYQFFILQKNSI</sequence>
<dbReference type="AlphaFoldDB" id="A0A553GVF7"/>
<dbReference type="CDD" id="cd02440">
    <property type="entry name" value="AdoMet_MTases"/>
    <property type="match status" value="1"/>
</dbReference>
<keyword evidence="2" id="KW-0175">Coiled coil</keyword>
<proteinExistence type="predicted"/>
<dbReference type="InterPro" id="IPR029063">
    <property type="entry name" value="SAM-dependent_MTases_sf"/>
</dbReference>
<dbReference type="InterPro" id="IPR041698">
    <property type="entry name" value="Methyltransf_25"/>
</dbReference>
<dbReference type="Proteomes" id="UP000315235">
    <property type="component" value="Unassembled WGS sequence"/>
</dbReference>
<dbReference type="SUPFAM" id="SSF53335">
    <property type="entry name" value="S-adenosyl-L-methionine-dependent methyltransferases"/>
    <property type="match status" value="1"/>
</dbReference>
<dbReference type="InterPro" id="IPR009061">
    <property type="entry name" value="DNA-bd_dom_put_sf"/>
</dbReference>
<dbReference type="GO" id="GO:0003700">
    <property type="term" value="F:DNA-binding transcription factor activity"/>
    <property type="evidence" value="ECO:0007669"/>
    <property type="project" value="InterPro"/>
</dbReference>
<keyword evidence="1" id="KW-0238">DNA-binding</keyword>
<dbReference type="InterPro" id="IPR000551">
    <property type="entry name" value="MerR-type_HTH_dom"/>
</dbReference>
<gene>
    <name evidence="4" type="ORF">FM069_17135</name>
</gene>
<dbReference type="PANTHER" id="PTHR30204:SF97">
    <property type="entry name" value="MERR FAMILY REGULATORY PROTEIN"/>
    <property type="match status" value="1"/>
</dbReference>
<comment type="caution">
    <text evidence="4">The sequence shown here is derived from an EMBL/GenBank/DDBJ whole genome shotgun (WGS) entry which is preliminary data.</text>
</comment>
<reference evidence="4 5" key="1">
    <citation type="submission" date="2019-07" db="EMBL/GenBank/DDBJ databases">
        <title>Pseudomonas mangiferae sp. nov., isolated from bark of mango tree in Thailand.</title>
        <authorList>
            <person name="Srisuk N."/>
            <person name="Anurat P."/>
        </authorList>
    </citation>
    <scope>NUCLEOTIDE SEQUENCE [LARGE SCALE GENOMIC DNA]</scope>
    <source>
        <strain evidence="4 5">DMKU_BBB3-04</strain>
    </source>
</reference>
<feature type="domain" description="HTH merR-type" evidence="3">
    <location>
        <begin position="1"/>
        <end position="69"/>
    </location>
</feature>
<evidence type="ECO:0000259" key="3">
    <source>
        <dbReference type="PROSITE" id="PS50937"/>
    </source>
</evidence>